<keyword evidence="9" id="KW-1185">Reference proteome</keyword>
<dbReference type="OrthoDB" id="20886at2759"/>
<keyword evidence="2" id="KW-0678">Repressor</keyword>
<name>A0A084AXP2_STACB</name>
<feature type="region of interest" description="Disordered" evidence="7">
    <location>
        <begin position="630"/>
        <end position="652"/>
    </location>
</feature>
<feature type="region of interest" description="Disordered" evidence="7">
    <location>
        <begin position="1"/>
        <end position="326"/>
    </location>
</feature>
<dbReference type="AlphaFoldDB" id="A0A084AXP2"/>
<dbReference type="GO" id="GO:0010468">
    <property type="term" value="P:regulation of gene expression"/>
    <property type="evidence" value="ECO:0007669"/>
    <property type="project" value="UniProtKB-ARBA"/>
</dbReference>
<dbReference type="HOGENOM" id="CLU_012439_1_0_1"/>
<dbReference type="SMART" id="SM01401">
    <property type="entry name" value="Sds3"/>
    <property type="match status" value="1"/>
</dbReference>
<organism evidence="8 9">
    <name type="scientific">Stachybotrys chartarum (strain CBS 109288 / IBT 7711)</name>
    <name type="common">Toxic black mold</name>
    <name type="synonym">Stilbospora chartarum</name>
    <dbReference type="NCBI Taxonomy" id="1280523"/>
    <lineage>
        <taxon>Eukaryota</taxon>
        <taxon>Fungi</taxon>
        <taxon>Dikarya</taxon>
        <taxon>Ascomycota</taxon>
        <taxon>Pezizomycotina</taxon>
        <taxon>Sordariomycetes</taxon>
        <taxon>Hypocreomycetidae</taxon>
        <taxon>Hypocreales</taxon>
        <taxon>Stachybotryaceae</taxon>
        <taxon>Stachybotrys</taxon>
    </lineage>
</organism>
<keyword evidence="5" id="KW-0539">Nucleus</keyword>
<dbReference type="Proteomes" id="UP000028045">
    <property type="component" value="Unassembled WGS sequence"/>
</dbReference>
<dbReference type="EMBL" id="KL648475">
    <property type="protein sequence ID" value="KEY70071.1"/>
    <property type="molecule type" value="Genomic_DNA"/>
</dbReference>
<feature type="compositionally biased region" description="Basic residues" evidence="7">
    <location>
        <begin position="268"/>
        <end position="278"/>
    </location>
</feature>
<gene>
    <name evidence="8" type="ORF">S7711_07857</name>
</gene>
<feature type="compositionally biased region" description="Polar residues" evidence="7">
    <location>
        <begin position="54"/>
        <end position="66"/>
    </location>
</feature>
<evidence type="ECO:0000313" key="9">
    <source>
        <dbReference type="Proteomes" id="UP000028045"/>
    </source>
</evidence>
<evidence type="ECO:0000256" key="4">
    <source>
        <dbReference type="ARBA" id="ARBA00023163"/>
    </source>
</evidence>
<protein>
    <recommendedName>
        <fullName evidence="10">Transcriptional regulatory protein DEP1</fullName>
    </recommendedName>
</protein>
<feature type="compositionally biased region" description="Polar residues" evidence="7">
    <location>
        <begin position="165"/>
        <end position="176"/>
    </location>
</feature>
<feature type="compositionally biased region" description="Acidic residues" evidence="7">
    <location>
        <begin position="32"/>
        <end position="43"/>
    </location>
</feature>
<comment type="subcellular location">
    <subcellularLocation>
        <location evidence="1">Nucleus</location>
    </subcellularLocation>
</comment>
<evidence type="ECO:0000256" key="5">
    <source>
        <dbReference type="ARBA" id="ARBA00023242"/>
    </source>
</evidence>
<evidence type="ECO:0000256" key="3">
    <source>
        <dbReference type="ARBA" id="ARBA00023015"/>
    </source>
</evidence>
<evidence type="ECO:0000313" key="8">
    <source>
        <dbReference type="EMBL" id="KEY70071.1"/>
    </source>
</evidence>
<evidence type="ECO:0000256" key="7">
    <source>
        <dbReference type="SAM" id="MobiDB-lite"/>
    </source>
</evidence>
<dbReference type="PANTHER" id="PTHR21964">
    <property type="entry name" value="BREAST CANCER METASTASIS-SUPPRESSOR 1"/>
    <property type="match status" value="1"/>
</dbReference>
<reference evidence="8 9" key="1">
    <citation type="journal article" date="2014" name="BMC Genomics">
        <title>Comparative genome sequencing reveals chemotype-specific gene clusters in the toxigenic black mold Stachybotrys.</title>
        <authorList>
            <person name="Semeiks J."/>
            <person name="Borek D."/>
            <person name="Otwinowski Z."/>
            <person name="Grishin N.V."/>
        </authorList>
    </citation>
    <scope>NUCLEOTIDE SEQUENCE [LARGE SCALE GENOMIC DNA]</scope>
    <source>
        <strain evidence="9">CBS 109288 / IBT 7711</strain>
    </source>
</reference>
<accession>A0A084AXP2</accession>
<evidence type="ECO:0000256" key="2">
    <source>
        <dbReference type="ARBA" id="ARBA00022491"/>
    </source>
</evidence>
<feature type="compositionally biased region" description="Polar residues" evidence="7">
    <location>
        <begin position="78"/>
        <end position="94"/>
    </location>
</feature>
<dbReference type="Pfam" id="PF08598">
    <property type="entry name" value="Sds3"/>
    <property type="match status" value="1"/>
</dbReference>
<feature type="compositionally biased region" description="Acidic residues" evidence="7">
    <location>
        <begin position="306"/>
        <end position="326"/>
    </location>
</feature>
<dbReference type="InterPro" id="IPR013907">
    <property type="entry name" value="Sds3"/>
</dbReference>
<keyword evidence="6" id="KW-0175">Coiled coil</keyword>
<dbReference type="GO" id="GO:0005654">
    <property type="term" value="C:nucleoplasm"/>
    <property type="evidence" value="ECO:0007669"/>
    <property type="project" value="UniProtKB-ARBA"/>
</dbReference>
<evidence type="ECO:0000256" key="6">
    <source>
        <dbReference type="SAM" id="Coils"/>
    </source>
</evidence>
<feature type="coiled-coil region" evidence="6">
    <location>
        <begin position="398"/>
        <end position="425"/>
    </location>
</feature>
<sequence length="652" mass="72292">MAAIAAAPPALSPTRAGGADPEDSNMSSPLSDVDDKDANDEDIEHMQLDAPDADNSSPISEDNNLPANDGSDSDSDSVLSEANSDVNTEVNSDGNDTEAETERLYDTPQIQRQRDVVVDEFNQGKLFEFTPSKLRRTTATGDMEENDEDIASIASSPDAVDESPTKPTISKPSASTDEAARSESHERKRKRSPPADTSESEQPLRKRTASIPASAEDIGKVVAAADENNIRTKPKARSQPAILDVRTSPRKRDAATEDEANDRETRASRKATRNGPKRRGADTVGPDTAGPEPSIETQEETRDTVVEDDAEQHDEEIEAEAEAEDEADVVAKNLEELEKKQAAYKDWTSIEEMFCIFRDRLYTDRLQRLEEEERSLLADEPTHPEYLNMKRCLDDRLNRKIQQMNNEYELRINAHKRAMVAQRAQIWGQYFQAVRETREHSLEALNKEWYEVQSARRGAHSLPDYGLLFPKDPAQNVRNAVAYNTEVSALAGMAKYRGFPAGPEMKGASPLEMEDDLNAMERFRRGRQKPIVHPRDEYQAPAFNRLGPAGEQFLKDTPWANPNHSVHKLYPGTTSQPDSRPELQSMGAARLLSEGFRQPPVDVKANAEALGGPTRFSESPEMSRSILNPAAHHMKRVKSIPSIGRGSKAAAA</sequence>
<evidence type="ECO:0000256" key="1">
    <source>
        <dbReference type="ARBA" id="ARBA00004123"/>
    </source>
</evidence>
<keyword evidence="4" id="KW-0804">Transcription</keyword>
<evidence type="ECO:0008006" key="10">
    <source>
        <dbReference type="Google" id="ProtNLM"/>
    </source>
</evidence>
<proteinExistence type="predicted"/>
<keyword evidence="3" id="KW-0805">Transcription regulation</keyword>